<keyword evidence="2" id="KW-0472">Membrane</keyword>
<dbReference type="Gene3D" id="2.170.130.10">
    <property type="entry name" value="TonB-dependent receptor, plug domain"/>
    <property type="match status" value="1"/>
</dbReference>
<sequence length="718" mass="82703">MKQIFFIALCLSVTSYVHAQIIKKPDSVVKDSVVKQLEEVVVSGGTPAFSTKNGQLKIGIANNLFFKSSANLLEVFRKLPGLQVNADGTMVLGNRSVPTIFVDGKPVNLSIDEIQTYLSSLSPEMVESIEFITQPSSKYDGAYQAIIDVKLRQSQSLGLKGIYNFRYQQNRNSLFENNLGLNYKTQRFVYGLNVGQMYGKTFYKYRALQFLANSDAMTTDTRTITGNNNYNVQARVAYEPKIGQQIEGFFRTFQNDRNAVTNTELLTQDASMRNTLTAIGSENNAIPRQFNYAGGLNYDAQFRNSELHLLSSLAKISNLQNEDIQNKLIPSNMLRDYWKTNSQNIILIRSLQADYSRDVKSGKLELGGKYAFTTTRNDLQYQVLENAVFIPDPKRSNQFRYKEYISAGYISYSGTWEKLSYRASFRAEYTRSIANSITANTNTERTYMKWLPSANLMYALNDIEQLSFNYSKRLTRPTFDVLNPFRFYFSPRNYWIGNPYLQPSTTSLFALTYSRKSLNISLNAGKEKDPMARYPEYDKITDELAYLGTNLPYRNFADIQVNSPLTINKWWRVNTNLGLFYNRELRPYFDQTFRIPIVNYTITGSQVFTIKDWVLDVGYSYESKSGNGLYINAPVFMLDLGLQKAWIKNRLNSRINFYDVFAGGKRRFIFREKTIIDNDFTHYWGSNRLVFSLTYNFGTSTYKVREARKSEEEIRANR</sequence>
<dbReference type="OrthoDB" id="905812at2"/>
<dbReference type="Pfam" id="PF14905">
    <property type="entry name" value="OMP_b-brl_3"/>
    <property type="match status" value="1"/>
</dbReference>
<feature type="signal peptide" evidence="4">
    <location>
        <begin position="1"/>
        <end position="19"/>
    </location>
</feature>
<dbReference type="PANTHER" id="PTHR40980:SF4">
    <property type="entry name" value="TONB-DEPENDENT RECEPTOR-LIKE BETA-BARREL DOMAIN-CONTAINING PROTEIN"/>
    <property type="match status" value="1"/>
</dbReference>
<evidence type="ECO:0000259" key="5">
    <source>
        <dbReference type="Pfam" id="PF14905"/>
    </source>
</evidence>
<organism evidence="6 7">
    <name type="scientific">Pedobacter duraquae</name>
    <dbReference type="NCBI Taxonomy" id="425511"/>
    <lineage>
        <taxon>Bacteria</taxon>
        <taxon>Pseudomonadati</taxon>
        <taxon>Bacteroidota</taxon>
        <taxon>Sphingobacteriia</taxon>
        <taxon>Sphingobacteriales</taxon>
        <taxon>Sphingobacteriaceae</taxon>
        <taxon>Pedobacter</taxon>
    </lineage>
</organism>
<feature type="domain" description="Outer membrane protein beta-barrel" evidence="5">
    <location>
        <begin position="305"/>
        <end position="695"/>
    </location>
</feature>
<dbReference type="InterPro" id="IPR041700">
    <property type="entry name" value="OMP_b-brl_3"/>
</dbReference>
<dbReference type="Gene3D" id="2.40.170.20">
    <property type="entry name" value="TonB-dependent receptor, beta-barrel domain"/>
    <property type="match status" value="1"/>
</dbReference>
<name>A0A4R6IHM5_9SPHI</name>
<evidence type="ECO:0000256" key="2">
    <source>
        <dbReference type="ARBA" id="ARBA00023136"/>
    </source>
</evidence>
<evidence type="ECO:0000313" key="7">
    <source>
        <dbReference type="Proteomes" id="UP000295499"/>
    </source>
</evidence>
<reference evidence="6 7" key="1">
    <citation type="submission" date="2019-03" db="EMBL/GenBank/DDBJ databases">
        <title>Genomic Encyclopedia of Archaeal and Bacterial Type Strains, Phase II (KMG-II): from individual species to whole genera.</title>
        <authorList>
            <person name="Goeker M."/>
        </authorList>
    </citation>
    <scope>NUCLEOTIDE SEQUENCE [LARGE SCALE GENOMIC DNA]</scope>
    <source>
        <strain evidence="6 7">DSM 19034</strain>
    </source>
</reference>
<evidence type="ECO:0000256" key="4">
    <source>
        <dbReference type="SAM" id="SignalP"/>
    </source>
</evidence>
<keyword evidence="7" id="KW-1185">Reference proteome</keyword>
<proteinExistence type="predicted"/>
<feature type="chain" id="PRO_5020940785" evidence="4">
    <location>
        <begin position="20"/>
        <end position="718"/>
    </location>
</feature>
<evidence type="ECO:0000313" key="6">
    <source>
        <dbReference type="EMBL" id="TDO20685.1"/>
    </source>
</evidence>
<dbReference type="InterPro" id="IPR037066">
    <property type="entry name" value="Plug_dom_sf"/>
</dbReference>
<dbReference type="SUPFAM" id="SSF56935">
    <property type="entry name" value="Porins"/>
    <property type="match status" value="1"/>
</dbReference>
<dbReference type="GO" id="GO:0009279">
    <property type="term" value="C:cell outer membrane"/>
    <property type="evidence" value="ECO:0007669"/>
    <property type="project" value="UniProtKB-SubCell"/>
</dbReference>
<accession>A0A4R6IHM5</accession>
<comment type="caution">
    <text evidence="6">The sequence shown here is derived from an EMBL/GenBank/DDBJ whole genome shotgun (WGS) entry which is preliminary data.</text>
</comment>
<dbReference type="Proteomes" id="UP000295499">
    <property type="component" value="Unassembled WGS sequence"/>
</dbReference>
<dbReference type="RefSeq" id="WP_133557385.1">
    <property type="nucleotide sequence ID" value="NZ_SNWM01000004.1"/>
</dbReference>
<evidence type="ECO:0000256" key="1">
    <source>
        <dbReference type="ARBA" id="ARBA00004442"/>
    </source>
</evidence>
<dbReference type="InterPro" id="IPR036942">
    <property type="entry name" value="Beta-barrel_TonB_sf"/>
</dbReference>
<gene>
    <name evidence="6" type="ORF">CLV32_3318</name>
</gene>
<comment type="subcellular location">
    <subcellularLocation>
        <location evidence="1">Cell outer membrane</location>
    </subcellularLocation>
</comment>
<dbReference type="AlphaFoldDB" id="A0A4R6IHM5"/>
<dbReference type="EMBL" id="SNWM01000004">
    <property type="protein sequence ID" value="TDO20685.1"/>
    <property type="molecule type" value="Genomic_DNA"/>
</dbReference>
<keyword evidence="3" id="KW-0998">Cell outer membrane</keyword>
<evidence type="ECO:0000256" key="3">
    <source>
        <dbReference type="ARBA" id="ARBA00023237"/>
    </source>
</evidence>
<dbReference type="PANTHER" id="PTHR40980">
    <property type="entry name" value="PLUG DOMAIN-CONTAINING PROTEIN"/>
    <property type="match status" value="1"/>
</dbReference>
<keyword evidence="4" id="KW-0732">Signal</keyword>
<protein>
    <submittedName>
        <fullName evidence="6">Outer membrane beta-barrel protein</fullName>
    </submittedName>
</protein>